<dbReference type="EMBL" id="BX294138">
    <property type="protein sequence ID" value="CAD73155.1"/>
    <property type="molecule type" value="Genomic_DNA"/>
</dbReference>
<dbReference type="HOGENOM" id="CLU_2107065_0_0_0"/>
<evidence type="ECO:0000313" key="2">
    <source>
        <dbReference type="Proteomes" id="UP000001025"/>
    </source>
</evidence>
<reference evidence="1 2" key="1">
    <citation type="journal article" date="2003" name="Proc. Natl. Acad. Sci. U.S.A.">
        <title>Complete genome sequence of the marine planctomycete Pirellula sp. strain 1.</title>
        <authorList>
            <person name="Gloeckner F.O."/>
            <person name="Kube M."/>
            <person name="Bauer M."/>
            <person name="Teeling H."/>
            <person name="Lombardot T."/>
            <person name="Ludwig W."/>
            <person name="Gade D."/>
            <person name="Beck A."/>
            <person name="Borzym K."/>
            <person name="Heitmann K."/>
            <person name="Rabus R."/>
            <person name="Schlesner H."/>
            <person name="Amann R."/>
            <person name="Reinhardt R."/>
        </authorList>
    </citation>
    <scope>NUCLEOTIDE SEQUENCE [LARGE SCALE GENOMIC DNA]</scope>
    <source>
        <strain evidence="2">DSM 10527 / NCIMB 13988 / SH1</strain>
    </source>
</reference>
<proteinExistence type="predicted"/>
<dbReference type="STRING" id="243090.RB3372"/>
<keyword evidence="2" id="KW-1185">Reference proteome</keyword>
<dbReference type="InParanoid" id="Q7UUC6"/>
<dbReference type="EnsemblBacteria" id="CAD73155">
    <property type="protein sequence ID" value="CAD73155"/>
    <property type="gene ID" value="RB3372"/>
</dbReference>
<dbReference type="Proteomes" id="UP000001025">
    <property type="component" value="Chromosome"/>
</dbReference>
<accession>Q7UUC6</accession>
<dbReference type="KEGG" id="rba:RB3372"/>
<gene>
    <name evidence="1" type="ordered locus">RB3372</name>
</gene>
<evidence type="ECO:0000313" key="1">
    <source>
        <dbReference type="EMBL" id="CAD73155.1"/>
    </source>
</evidence>
<dbReference type="AlphaFoldDB" id="Q7UUC6"/>
<organism evidence="1 2">
    <name type="scientific">Rhodopirellula baltica (strain DSM 10527 / NCIMB 13988 / SH1)</name>
    <dbReference type="NCBI Taxonomy" id="243090"/>
    <lineage>
        <taxon>Bacteria</taxon>
        <taxon>Pseudomonadati</taxon>
        <taxon>Planctomycetota</taxon>
        <taxon>Planctomycetia</taxon>
        <taxon>Pirellulales</taxon>
        <taxon>Pirellulaceae</taxon>
        <taxon>Rhodopirellula</taxon>
    </lineage>
</organism>
<sequence length="115" mass="12916">MFSPNEPTGLVRTRVHPRTLDPITLKESGTLPNVLFGWLASKSLCDEMVIPMVWTLLRLFEKSTEIFCSFQWFVKSGTDLRGTVARAKFSHCARTMDCPKKHSGQGPEVMIASSQ</sequence>
<protein>
    <submittedName>
        <fullName evidence="1">Uncharacterized protein</fullName>
    </submittedName>
</protein>
<name>Q7UUC6_RHOBA</name>